<name>A0A420YDG6_9PEZI</name>
<gene>
    <name evidence="2" type="ORF">DL546_002526</name>
</gene>
<proteinExistence type="predicted"/>
<feature type="compositionally biased region" description="Low complexity" evidence="1">
    <location>
        <begin position="166"/>
        <end position="181"/>
    </location>
</feature>
<feature type="region of interest" description="Disordered" evidence="1">
    <location>
        <begin position="1"/>
        <end position="22"/>
    </location>
</feature>
<evidence type="ECO:0000256" key="1">
    <source>
        <dbReference type="SAM" id="MobiDB-lite"/>
    </source>
</evidence>
<protein>
    <submittedName>
        <fullName evidence="2">Uncharacterized protein</fullName>
    </submittedName>
</protein>
<sequence>MPKSTSTRPPLRRESWPPTQVRLRPIVEQDDAKIDDLDLSYIGDDPLNYFLTPTPSSQDDDAEDAEIFDFDAGIENTKKPAPIVRSVSPSNLNSGFRLPLRPPSPPKIFGSPSSVPDLDMSVTPDEVDETYLPYGSSSVSPFSPPLTLKDFAGARIDSQREKPVRSASATLLSPSPSYSTSPRGRVSQRPGPRPLGAAGAHGRARTWSGRLSPHAWRVPSPDVWSIEEETEEELHYDYVGSYLSYANRNETHTGGAKPIDIKAAKPKKKVRFVLPAQDIMG</sequence>
<evidence type="ECO:0000313" key="2">
    <source>
        <dbReference type="EMBL" id="RKU45923.1"/>
    </source>
</evidence>
<feature type="region of interest" description="Disordered" evidence="1">
    <location>
        <begin position="81"/>
        <end position="122"/>
    </location>
</feature>
<feature type="region of interest" description="Disordered" evidence="1">
    <location>
        <begin position="157"/>
        <end position="206"/>
    </location>
</feature>
<comment type="caution">
    <text evidence="2">The sequence shown here is derived from an EMBL/GenBank/DDBJ whole genome shotgun (WGS) entry which is preliminary data.</text>
</comment>
<organism evidence="2 3">
    <name type="scientific">Coniochaeta pulveracea</name>
    <dbReference type="NCBI Taxonomy" id="177199"/>
    <lineage>
        <taxon>Eukaryota</taxon>
        <taxon>Fungi</taxon>
        <taxon>Dikarya</taxon>
        <taxon>Ascomycota</taxon>
        <taxon>Pezizomycotina</taxon>
        <taxon>Sordariomycetes</taxon>
        <taxon>Sordariomycetidae</taxon>
        <taxon>Coniochaetales</taxon>
        <taxon>Coniochaetaceae</taxon>
        <taxon>Coniochaeta</taxon>
    </lineage>
</organism>
<reference evidence="2 3" key="1">
    <citation type="submission" date="2018-08" db="EMBL/GenBank/DDBJ databases">
        <title>Draft genome of the lignicolous fungus Coniochaeta pulveracea.</title>
        <authorList>
            <person name="Borstlap C.J."/>
            <person name="De Witt R.N."/>
            <person name="Botha A."/>
            <person name="Volschenk H."/>
        </authorList>
    </citation>
    <scope>NUCLEOTIDE SEQUENCE [LARGE SCALE GENOMIC DNA]</scope>
    <source>
        <strain evidence="2 3">CAB683</strain>
    </source>
</reference>
<dbReference type="STRING" id="177199.A0A420YDG6"/>
<dbReference type="Proteomes" id="UP000275385">
    <property type="component" value="Unassembled WGS sequence"/>
</dbReference>
<dbReference type="EMBL" id="QVQW01000017">
    <property type="protein sequence ID" value="RKU45923.1"/>
    <property type="molecule type" value="Genomic_DNA"/>
</dbReference>
<dbReference type="AlphaFoldDB" id="A0A420YDG6"/>
<evidence type="ECO:0000313" key="3">
    <source>
        <dbReference type="Proteomes" id="UP000275385"/>
    </source>
</evidence>
<dbReference type="OrthoDB" id="3439027at2759"/>
<keyword evidence="3" id="KW-1185">Reference proteome</keyword>
<accession>A0A420YDG6</accession>